<evidence type="ECO:0000256" key="6">
    <source>
        <dbReference type="ARBA" id="ARBA00022692"/>
    </source>
</evidence>
<keyword evidence="7" id="KW-0653">Protein transport</keyword>
<keyword evidence="3" id="KW-0813">Transport</keyword>
<dbReference type="RefSeq" id="WP_070066757.1">
    <property type="nucleotide sequence ID" value="NZ_MJUW02000059.1"/>
</dbReference>
<feature type="compositionally biased region" description="Basic and acidic residues" evidence="10">
    <location>
        <begin position="104"/>
        <end position="117"/>
    </location>
</feature>
<dbReference type="GO" id="GO:0055085">
    <property type="term" value="P:transmembrane transport"/>
    <property type="evidence" value="ECO:0007669"/>
    <property type="project" value="InterPro"/>
</dbReference>
<name>A0A1V6M0Z8_9BACT</name>
<dbReference type="SUPFAM" id="SSF74653">
    <property type="entry name" value="TolA/TonB C-terminal domain"/>
    <property type="match status" value="1"/>
</dbReference>
<evidence type="ECO:0000313" key="13">
    <source>
        <dbReference type="EMBL" id="OQD46081.1"/>
    </source>
</evidence>
<dbReference type="PANTHER" id="PTHR33446">
    <property type="entry name" value="PROTEIN TONB-RELATED"/>
    <property type="match status" value="1"/>
</dbReference>
<reference evidence="13 14" key="1">
    <citation type="journal article" date="2016" name="Genome Announc.">
        <title>Draft Genome Sequence of the Anaerobic Ammonium-Oxidizing Bacterium 'Candidatus Brocadia sp. 40'.</title>
        <authorList>
            <person name="Ali M."/>
            <person name="Haroon M.F."/>
            <person name="Narita Y."/>
            <person name="Zhang L."/>
            <person name="Rangel Shaw D."/>
            <person name="Okabe S."/>
            <person name="Saikaly P.E."/>
        </authorList>
    </citation>
    <scope>NUCLEOTIDE SEQUENCE [LARGE SCALE GENOMIC DNA]</scope>
    <source>
        <strain evidence="13 14">40</strain>
    </source>
</reference>
<dbReference type="PROSITE" id="PS52015">
    <property type="entry name" value="TONB_CTD"/>
    <property type="match status" value="1"/>
</dbReference>
<protein>
    <recommendedName>
        <fullName evidence="12">TonB C-terminal domain-containing protein</fullName>
    </recommendedName>
</protein>
<evidence type="ECO:0000256" key="3">
    <source>
        <dbReference type="ARBA" id="ARBA00022448"/>
    </source>
</evidence>
<dbReference type="Gene3D" id="3.30.1150.10">
    <property type="match status" value="1"/>
</dbReference>
<comment type="subcellular location">
    <subcellularLocation>
        <location evidence="1">Cell inner membrane</location>
        <topology evidence="1">Single-pass membrane protein</topology>
        <orientation evidence="1">Periplasmic side</orientation>
    </subcellularLocation>
</comment>
<evidence type="ECO:0000259" key="12">
    <source>
        <dbReference type="PROSITE" id="PS52015"/>
    </source>
</evidence>
<dbReference type="InterPro" id="IPR006260">
    <property type="entry name" value="TonB/TolA_C"/>
</dbReference>
<evidence type="ECO:0000256" key="9">
    <source>
        <dbReference type="ARBA" id="ARBA00023136"/>
    </source>
</evidence>
<keyword evidence="4" id="KW-1003">Cell membrane</keyword>
<keyword evidence="5" id="KW-0997">Cell inner membrane</keyword>
<accession>A0A1V6M0Z8</accession>
<comment type="caution">
    <text evidence="13">The sequence shown here is derived from an EMBL/GenBank/DDBJ whole genome shotgun (WGS) entry which is preliminary data.</text>
</comment>
<keyword evidence="8 11" id="KW-1133">Transmembrane helix</keyword>
<dbReference type="NCBIfam" id="TIGR01352">
    <property type="entry name" value="tonB_Cterm"/>
    <property type="match status" value="1"/>
</dbReference>
<proteinExistence type="inferred from homology"/>
<dbReference type="EMBL" id="MJUW02000059">
    <property type="protein sequence ID" value="OQD46081.1"/>
    <property type="molecule type" value="Genomic_DNA"/>
</dbReference>
<dbReference type="Proteomes" id="UP000242219">
    <property type="component" value="Unassembled WGS sequence"/>
</dbReference>
<evidence type="ECO:0000256" key="8">
    <source>
        <dbReference type="ARBA" id="ARBA00022989"/>
    </source>
</evidence>
<dbReference type="GO" id="GO:0015031">
    <property type="term" value="P:protein transport"/>
    <property type="evidence" value="ECO:0007669"/>
    <property type="project" value="UniProtKB-KW"/>
</dbReference>
<keyword evidence="14" id="KW-1185">Reference proteome</keyword>
<feature type="transmembrane region" description="Helical" evidence="11">
    <location>
        <begin position="21"/>
        <end position="41"/>
    </location>
</feature>
<organism evidence="13 14">
    <name type="scientific">Candidatus Brocadia sapporoensis</name>
    <dbReference type="NCBI Taxonomy" id="392547"/>
    <lineage>
        <taxon>Bacteria</taxon>
        <taxon>Pseudomonadati</taxon>
        <taxon>Planctomycetota</taxon>
        <taxon>Candidatus Brocadiia</taxon>
        <taxon>Candidatus Brocadiales</taxon>
        <taxon>Candidatus Brocadiaceae</taxon>
        <taxon>Candidatus Brocadia</taxon>
    </lineage>
</organism>
<feature type="domain" description="TonB C-terminal" evidence="12">
    <location>
        <begin position="178"/>
        <end position="274"/>
    </location>
</feature>
<dbReference type="GO" id="GO:0005886">
    <property type="term" value="C:plasma membrane"/>
    <property type="evidence" value="ECO:0007669"/>
    <property type="project" value="UniProtKB-SubCell"/>
</dbReference>
<evidence type="ECO:0000256" key="2">
    <source>
        <dbReference type="ARBA" id="ARBA00006555"/>
    </source>
</evidence>
<evidence type="ECO:0000256" key="5">
    <source>
        <dbReference type="ARBA" id="ARBA00022519"/>
    </source>
</evidence>
<dbReference type="InterPro" id="IPR051045">
    <property type="entry name" value="TonB-dependent_transducer"/>
</dbReference>
<evidence type="ECO:0000256" key="11">
    <source>
        <dbReference type="SAM" id="Phobius"/>
    </source>
</evidence>
<dbReference type="Pfam" id="PF03544">
    <property type="entry name" value="TonB_C"/>
    <property type="match status" value="1"/>
</dbReference>
<keyword evidence="9 11" id="KW-0472">Membrane</keyword>
<feature type="region of interest" description="Disordered" evidence="10">
    <location>
        <begin position="103"/>
        <end position="126"/>
    </location>
</feature>
<evidence type="ECO:0000256" key="10">
    <source>
        <dbReference type="SAM" id="MobiDB-lite"/>
    </source>
</evidence>
<dbReference type="AlphaFoldDB" id="A0A1V6M0Z8"/>
<evidence type="ECO:0000256" key="7">
    <source>
        <dbReference type="ARBA" id="ARBA00022927"/>
    </source>
</evidence>
<dbReference type="InterPro" id="IPR037682">
    <property type="entry name" value="TonB_C"/>
</dbReference>
<keyword evidence="6 11" id="KW-0812">Transmembrane</keyword>
<comment type="similarity">
    <text evidence="2">Belongs to the TonB family.</text>
</comment>
<gene>
    <name evidence="13" type="ORF">BIY37_05160</name>
</gene>
<sequence>MTTYRFDYHKVKPGNHGVIKGFILALFIHGILFFIGGKLLVKSVQYSIESTNGTIDVDLVAALSQSDSEAVKSVVSSTEQHQELVKQPQPVPDVVKPITSAMEKQQETVKTTPKEDPATSPQPNLETKEFITPVVEKQQEAIKPLQPETGVIKPGASTTEKQQEAARITQPSSQGTAMAKIKPDYMRNQPPEYPQLAKQMRQEGLVILRVEVDQKGVPTKVEVEQSSGYQLLDQAALKAVKRWRFQPERIGGMPVKSRVSIPVRFRLEESDKKSHRIN</sequence>
<evidence type="ECO:0000256" key="4">
    <source>
        <dbReference type="ARBA" id="ARBA00022475"/>
    </source>
</evidence>
<evidence type="ECO:0000256" key="1">
    <source>
        <dbReference type="ARBA" id="ARBA00004383"/>
    </source>
</evidence>
<evidence type="ECO:0000313" key="14">
    <source>
        <dbReference type="Proteomes" id="UP000242219"/>
    </source>
</evidence>